<comment type="caution">
    <text evidence="1">The sequence shown here is derived from an EMBL/GenBank/DDBJ whole genome shotgun (WGS) entry which is preliminary data.</text>
</comment>
<evidence type="ECO:0000313" key="1">
    <source>
        <dbReference type="EMBL" id="TDX53005.1"/>
    </source>
</evidence>
<name>A0A4R8HAP5_9FIRM</name>
<dbReference type="RefSeq" id="WP_018247690.1">
    <property type="nucleotide sequence ID" value="NZ_SOEG01000004.1"/>
</dbReference>
<protein>
    <submittedName>
        <fullName evidence="1">Uncharacterized protein</fullName>
    </submittedName>
</protein>
<organism evidence="1 2">
    <name type="scientific">Orenia marismortui</name>
    <dbReference type="NCBI Taxonomy" id="46469"/>
    <lineage>
        <taxon>Bacteria</taxon>
        <taxon>Bacillati</taxon>
        <taxon>Bacillota</taxon>
        <taxon>Clostridia</taxon>
        <taxon>Halanaerobiales</taxon>
        <taxon>Halobacteroidaceae</taxon>
        <taxon>Orenia</taxon>
    </lineage>
</organism>
<reference evidence="1 2" key="1">
    <citation type="submission" date="2019-03" db="EMBL/GenBank/DDBJ databases">
        <title>Subsurface microbial communities from deep shales in Ohio and West Virginia, USA.</title>
        <authorList>
            <person name="Wrighton K."/>
        </authorList>
    </citation>
    <scope>NUCLEOTIDE SEQUENCE [LARGE SCALE GENOMIC DNA]</scope>
    <source>
        <strain evidence="1 2">MSL 6dP</strain>
    </source>
</reference>
<gene>
    <name evidence="1" type="ORF">C7959_104135</name>
</gene>
<evidence type="ECO:0000313" key="2">
    <source>
        <dbReference type="Proteomes" id="UP000295832"/>
    </source>
</evidence>
<dbReference type="AlphaFoldDB" id="A0A4R8HAP5"/>
<sequence>MRVSKGEVFTSTELMKEFFGMSDRLIYNVPEKMRYQKIYKYLMDNGAQVLSEVKDNKYTILNLKGERYLIPNNIFSENDLKWIEGIKKQEEAKAEKHCISNCRLSLVY</sequence>
<dbReference type="EMBL" id="SOEG01000004">
    <property type="protein sequence ID" value="TDX53005.1"/>
    <property type="molecule type" value="Genomic_DNA"/>
</dbReference>
<dbReference type="STRING" id="926561.GCA_000379025_00466"/>
<accession>A0A4R8HAP5</accession>
<keyword evidence="2" id="KW-1185">Reference proteome</keyword>
<proteinExistence type="predicted"/>
<dbReference type="Proteomes" id="UP000295832">
    <property type="component" value="Unassembled WGS sequence"/>
</dbReference>